<feature type="transmembrane region" description="Helical" evidence="6">
    <location>
        <begin position="66"/>
        <end position="87"/>
    </location>
</feature>
<protein>
    <recommendedName>
        <fullName evidence="7">EamA domain-containing protein</fullName>
    </recommendedName>
</protein>
<feature type="transmembrane region" description="Helical" evidence="6">
    <location>
        <begin position="148"/>
        <end position="169"/>
    </location>
</feature>
<keyword evidence="5 6" id="KW-0472">Membrane</keyword>
<name>A0A0L0EY34_9GAMM</name>
<dbReference type="OrthoDB" id="4167046at2"/>
<dbReference type="PATRIC" id="fig|43658.6.peg.196"/>
<evidence type="ECO:0000256" key="6">
    <source>
        <dbReference type="SAM" id="Phobius"/>
    </source>
</evidence>
<sequence length="312" mass="34186">MRLSYVFATLATLMWAGNFIVGRAVNESMSAIELNFWRWSIAALILLPFTYGKWRENSAVIRQSFRSLLALACTGIALYHCLVYIALQSTGSINATLVNSAVPVFVPILAYFILAKQLTVQGLIGTGLSILGVTIVICKGSPLQIFDLAFVPGDIIMLLAALIWSLYTVLLSKAPKLPATLFLFLISGLGVCLLSPFMFYQVMYVGVFELSVSNVLATAYIAVFAAVLAFLCWNKAVQIMGPVKTGLFANLIPVFSAFLAVLFLQEALRLYHFIALALIVLGIYLNSGNSPTLSTKLFKSKESHYVSRKDRV</sequence>
<evidence type="ECO:0000259" key="7">
    <source>
        <dbReference type="Pfam" id="PF00892"/>
    </source>
</evidence>
<feature type="transmembrane region" description="Helical" evidence="6">
    <location>
        <begin position="36"/>
        <end position="54"/>
    </location>
</feature>
<keyword evidence="4 6" id="KW-1133">Transmembrane helix</keyword>
<dbReference type="Pfam" id="PF00892">
    <property type="entry name" value="EamA"/>
    <property type="match status" value="2"/>
</dbReference>
<reference evidence="9" key="1">
    <citation type="submission" date="2015-07" db="EMBL/GenBank/DDBJ databases">
        <title>Draft genome sequence of a Pseudoalteromonas rubra strain, OCN096, isolated from Kaneohe Bay, Oahu, Hawaii.</title>
        <authorList>
            <person name="Beurmann S."/>
            <person name="Ushijima B."/>
            <person name="Belcaid M."/>
            <person name="Callahan S.M."/>
            <person name="Aeby G.S."/>
        </authorList>
    </citation>
    <scope>NUCLEOTIDE SEQUENCE [LARGE SCALE GENOMIC DNA]</scope>
    <source>
        <strain evidence="9">OCN096</strain>
    </source>
</reference>
<accession>A0A0L0EY34</accession>
<dbReference type="GO" id="GO:0005886">
    <property type="term" value="C:plasma membrane"/>
    <property type="evidence" value="ECO:0007669"/>
    <property type="project" value="UniProtKB-SubCell"/>
</dbReference>
<evidence type="ECO:0000256" key="3">
    <source>
        <dbReference type="ARBA" id="ARBA00022692"/>
    </source>
</evidence>
<proteinExistence type="predicted"/>
<evidence type="ECO:0000256" key="5">
    <source>
        <dbReference type="ARBA" id="ARBA00023136"/>
    </source>
</evidence>
<comment type="subcellular location">
    <subcellularLocation>
        <location evidence="1">Cell membrane</location>
        <topology evidence="1">Multi-pass membrane protein</topology>
    </subcellularLocation>
</comment>
<organism evidence="8 9">
    <name type="scientific">Pseudoalteromonas rubra</name>
    <dbReference type="NCBI Taxonomy" id="43658"/>
    <lineage>
        <taxon>Bacteria</taxon>
        <taxon>Pseudomonadati</taxon>
        <taxon>Pseudomonadota</taxon>
        <taxon>Gammaproteobacteria</taxon>
        <taxon>Alteromonadales</taxon>
        <taxon>Pseudoalteromonadaceae</taxon>
        <taxon>Pseudoalteromonas</taxon>
    </lineage>
</organism>
<dbReference type="Proteomes" id="UP000036850">
    <property type="component" value="Unassembled WGS sequence"/>
</dbReference>
<feature type="transmembrane region" description="Helical" evidence="6">
    <location>
        <begin position="270"/>
        <end position="287"/>
    </location>
</feature>
<comment type="caution">
    <text evidence="8">The sequence shown here is derived from an EMBL/GenBank/DDBJ whole genome shotgun (WGS) entry which is preliminary data.</text>
</comment>
<evidence type="ECO:0000256" key="1">
    <source>
        <dbReference type="ARBA" id="ARBA00004651"/>
    </source>
</evidence>
<dbReference type="InterPro" id="IPR000620">
    <property type="entry name" value="EamA_dom"/>
</dbReference>
<evidence type="ECO:0000313" key="9">
    <source>
        <dbReference type="Proteomes" id="UP000036850"/>
    </source>
</evidence>
<dbReference type="InterPro" id="IPR050638">
    <property type="entry name" value="AA-Vitamin_Transporters"/>
</dbReference>
<feature type="transmembrane region" description="Helical" evidence="6">
    <location>
        <begin position="215"/>
        <end position="233"/>
    </location>
</feature>
<feature type="transmembrane region" description="Helical" evidence="6">
    <location>
        <begin position="245"/>
        <end position="264"/>
    </location>
</feature>
<dbReference type="SUPFAM" id="SSF103481">
    <property type="entry name" value="Multidrug resistance efflux transporter EmrE"/>
    <property type="match status" value="2"/>
</dbReference>
<feature type="transmembrane region" description="Helical" evidence="6">
    <location>
        <begin position="122"/>
        <end position="142"/>
    </location>
</feature>
<dbReference type="PANTHER" id="PTHR32322">
    <property type="entry name" value="INNER MEMBRANE TRANSPORTER"/>
    <property type="match status" value="1"/>
</dbReference>
<evidence type="ECO:0000256" key="4">
    <source>
        <dbReference type="ARBA" id="ARBA00022989"/>
    </source>
</evidence>
<feature type="transmembrane region" description="Helical" evidence="6">
    <location>
        <begin position="181"/>
        <end position="203"/>
    </location>
</feature>
<dbReference type="InterPro" id="IPR037185">
    <property type="entry name" value="EmrE-like"/>
</dbReference>
<keyword evidence="3 6" id="KW-0812">Transmembrane</keyword>
<dbReference type="AlphaFoldDB" id="A0A0L0EY34"/>
<feature type="domain" description="EamA" evidence="7">
    <location>
        <begin position="152"/>
        <end position="287"/>
    </location>
</feature>
<keyword evidence="2" id="KW-1003">Cell membrane</keyword>
<feature type="domain" description="EamA" evidence="7">
    <location>
        <begin position="4"/>
        <end position="137"/>
    </location>
</feature>
<evidence type="ECO:0000313" key="8">
    <source>
        <dbReference type="EMBL" id="KNC68723.1"/>
    </source>
</evidence>
<evidence type="ECO:0000256" key="2">
    <source>
        <dbReference type="ARBA" id="ARBA00022475"/>
    </source>
</evidence>
<feature type="transmembrane region" description="Helical" evidence="6">
    <location>
        <begin position="93"/>
        <end position="115"/>
    </location>
</feature>
<gene>
    <name evidence="8" type="ORF">AC626_02945</name>
</gene>
<dbReference type="EMBL" id="LFZX01000012">
    <property type="protein sequence ID" value="KNC68723.1"/>
    <property type="molecule type" value="Genomic_DNA"/>
</dbReference>
<dbReference type="PANTHER" id="PTHR32322:SF18">
    <property type="entry name" value="S-ADENOSYLMETHIONINE_S-ADENOSYLHOMOCYSTEINE TRANSPORTER"/>
    <property type="match status" value="1"/>
</dbReference>